<keyword evidence="1" id="KW-0808">Transferase</keyword>
<protein>
    <submittedName>
        <fullName evidence="7">Signal transduction histidine kinase</fullName>
    </submittedName>
</protein>
<keyword evidence="3" id="KW-0902">Two-component regulatory system</keyword>
<dbReference type="GO" id="GO:0016301">
    <property type="term" value="F:kinase activity"/>
    <property type="evidence" value="ECO:0007669"/>
    <property type="project" value="UniProtKB-KW"/>
</dbReference>
<dbReference type="InterPro" id="IPR003594">
    <property type="entry name" value="HATPase_dom"/>
</dbReference>
<feature type="domain" description="Histidine kinase" evidence="6">
    <location>
        <begin position="477"/>
        <end position="664"/>
    </location>
</feature>
<dbReference type="SMART" id="SM00387">
    <property type="entry name" value="HATPase_c"/>
    <property type="match status" value="1"/>
</dbReference>
<keyword evidence="4" id="KW-0472">Membrane</keyword>
<dbReference type="Proteomes" id="UP001519332">
    <property type="component" value="Unassembled WGS sequence"/>
</dbReference>
<keyword evidence="4" id="KW-1133">Transmembrane helix</keyword>
<feature type="transmembrane region" description="Helical" evidence="4">
    <location>
        <begin position="275"/>
        <end position="303"/>
    </location>
</feature>
<accession>A0ABS4T904</accession>
<evidence type="ECO:0000256" key="4">
    <source>
        <dbReference type="SAM" id="Phobius"/>
    </source>
</evidence>
<evidence type="ECO:0000256" key="3">
    <source>
        <dbReference type="ARBA" id="ARBA00023012"/>
    </source>
</evidence>
<evidence type="ECO:0000256" key="1">
    <source>
        <dbReference type="ARBA" id="ARBA00022679"/>
    </source>
</evidence>
<comment type="caution">
    <text evidence="7">The sequence shown here is derived from an EMBL/GenBank/DDBJ whole genome shotgun (WGS) entry which is preliminary data.</text>
</comment>
<dbReference type="EMBL" id="JAGINW010000001">
    <property type="protein sequence ID" value="MBP2320570.1"/>
    <property type="molecule type" value="Genomic_DNA"/>
</dbReference>
<dbReference type="InterPro" id="IPR005467">
    <property type="entry name" value="His_kinase_dom"/>
</dbReference>
<dbReference type="RefSeq" id="WP_209634867.1">
    <property type="nucleotide sequence ID" value="NZ_JAGINW010000001.1"/>
</dbReference>
<sequence>MTGRVKAAIAAGLGVLGLASGVAAAVVTEAGNLWGYSGYAAMPLDVEIAIFYAAMGMLVTWRKPGNGVGWALVAIAAWDGVVALMTALVGAFDSPDHPVVQVLMPIQHALWAPPIWAIATLLPLIYPEGRLPSRRWWWAVAFASIGIVLYTVGLELSEGNYGARYTVTNPAAVPELQGLANALVSTGEVILIAATVVALIGLAFRWRKATGVQARRLSLLLWVLLFGAAQAVLREIVPMPQVVHHILEVLAAALIPMAVAVAVTRDRLYDLDLAVRRAVVVVAVASSLLACYLGLYAVLSFIIPIDTVFEAGLVGAAIFPFGLLLTRWVRQVAWGRRVDIAEAVTGLGQRMRDRLEVSEVPAAVCEEVVNSLHLRFARLELETADGVRTLAEVRTCKDDAEPVTFDLWHRGTIVGRLLVAPPEGRTHLDEMLVQALASLADQVAPVVAALRLDEELLRSREQLVTAREEERLRLSRDLHDDVGPTLAGIRLQLDAVRAKLPDNAPVLDLMDRAVTAIQDALGIVRRVAYRLRPPELDTLGLVGALRELSVFLSGPTLKVEARLPDDVSALSQSVEMAAYRIVAEALTNVVKHAQATSASVSLAINDHGVVVEVRDDGVGLPEDASSRGMGLKFMAQRAQEIAGEFSCRTTEHGSIVRAVLPIAKRR</sequence>
<feature type="transmembrane region" description="Helical" evidence="4">
    <location>
        <begin position="68"/>
        <end position="92"/>
    </location>
</feature>
<keyword evidence="4" id="KW-0812">Transmembrane</keyword>
<feature type="transmembrane region" description="Helical" evidence="4">
    <location>
        <begin position="216"/>
        <end position="233"/>
    </location>
</feature>
<evidence type="ECO:0000256" key="5">
    <source>
        <dbReference type="SAM" id="SignalP"/>
    </source>
</evidence>
<feature type="signal peptide" evidence="5">
    <location>
        <begin position="1"/>
        <end position="24"/>
    </location>
</feature>
<feature type="transmembrane region" description="Helical" evidence="4">
    <location>
        <begin position="245"/>
        <end position="263"/>
    </location>
</feature>
<dbReference type="SUPFAM" id="SSF55874">
    <property type="entry name" value="ATPase domain of HSP90 chaperone/DNA topoisomerase II/histidine kinase"/>
    <property type="match status" value="1"/>
</dbReference>
<feature type="transmembrane region" description="Helical" evidence="4">
    <location>
        <begin position="136"/>
        <end position="154"/>
    </location>
</feature>
<dbReference type="Gene3D" id="1.20.5.1930">
    <property type="match status" value="1"/>
</dbReference>
<reference evidence="7 8" key="1">
    <citation type="submission" date="2021-03" db="EMBL/GenBank/DDBJ databases">
        <title>Sequencing the genomes of 1000 actinobacteria strains.</title>
        <authorList>
            <person name="Klenk H.-P."/>
        </authorList>
    </citation>
    <scope>NUCLEOTIDE SEQUENCE [LARGE SCALE GENOMIC DNA]</scope>
    <source>
        <strain evidence="7 8">DSM 46670</strain>
    </source>
</reference>
<dbReference type="CDD" id="cd16917">
    <property type="entry name" value="HATPase_UhpB-NarQ-NarX-like"/>
    <property type="match status" value="1"/>
</dbReference>
<feature type="transmembrane region" description="Helical" evidence="4">
    <location>
        <begin position="182"/>
        <end position="204"/>
    </location>
</feature>
<feature type="transmembrane region" description="Helical" evidence="4">
    <location>
        <begin position="104"/>
        <end position="124"/>
    </location>
</feature>
<keyword evidence="5" id="KW-0732">Signal</keyword>
<gene>
    <name evidence="7" type="ORF">JOF56_000955</name>
</gene>
<dbReference type="Pfam" id="PF07730">
    <property type="entry name" value="HisKA_3"/>
    <property type="match status" value="1"/>
</dbReference>
<feature type="chain" id="PRO_5045561102" evidence="5">
    <location>
        <begin position="25"/>
        <end position="666"/>
    </location>
</feature>
<organism evidence="7 8">
    <name type="scientific">Kibdelosporangium banguiense</name>
    <dbReference type="NCBI Taxonomy" id="1365924"/>
    <lineage>
        <taxon>Bacteria</taxon>
        <taxon>Bacillati</taxon>
        <taxon>Actinomycetota</taxon>
        <taxon>Actinomycetes</taxon>
        <taxon>Pseudonocardiales</taxon>
        <taxon>Pseudonocardiaceae</taxon>
        <taxon>Kibdelosporangium</taxon>
    </lineage>
</organism>
<dbReference type="InterPro" id="IPR050482">
    <property type="entry name" value="Sensor_HK_TwoCompSys"/>
</dbReference>
<feature type="transmembrane region" description="Helical" evidence="4">
    <location>
        <begin position="309"/>
        <end position="329"/>
    </location>
</feature>
<evidence type="ECO:0000259" key="6">
    <source>
        <dbReference type="PROSITE" id="PS50109"/>
    </source>
</evidence>
<proteinExistence type="predicted"/>
<dbReference type="InterPro" id="IPR036890">
    <property type="entry name" value="HATPase_C_sf"/>
</dbReference>
<evidence type="ECO:0000256" key="2">
    <source>
        <dbReference type="ARBA" id="ARBA00022777"/>
    </source>
</evidence>
<name>A0ABS4T904_9PSEU</name>
<keyword evidence="8" id="KW-1185">Reference proteome</keyword>
<dbReference type="PROSITE" id="PS50109">
    <property type="entry name" value="HIS_KIN"/>
    <property type="match status" value="1"/>
</dbReference>
<dbReference type="InterPro" id="IPR011712">
    <property type="entry name" value="Sig_transdc_His_kin_sub3_dim/P"/>
</dbReference>
<evidence type="ECO:0000313" key="8">
    <source>
        <dbReference type="Proteomes" id="UP001519332"/>
    </source>
</evidence>
<dbReference type="Gene3D" id="3.30.565.10">
    <property type="entry name" value="Histidine kinase-like ATPase, C-terminal domain"/>
    <property type="match status" value="1"/>
</dbReference>
<dbReference type="Pfam" id="PF02518">
    <property type="entry name" value="HATPase_c"/>
    <property type="match status" value="1"/>
</dbReference>
<dbReference type="PANTHER" id="PTHR24421">
    <property type="entry name" value="NITRATE/NITRITE SENSOR PROTEIN NARX-RELATED"/>
    <property type="match status" value="1"/>
</dbReference>
<evidence type="ECO:0000313" key="7">
    <source>
        <dbReference type="EMBL" id="MBP2320570.1"/>
    </source>
</evidence>
<keyword evidence="2 7" id="KW-0418">Kinase</keyword>
<feature type="transmembrane region" description="Helical" evidence="4">
    <location>
        <begin position="40"/>
        <end position="61"/>
    </location>
</feature>